<name>A0AAP0PWW1_9MAGN</name>
<proteinExistence type="predicted"/>
<feature type="region of interest" description="Disordered" evidence="1">
    <location>
        <begin position="239"/>
        <end position="296"/>
    </location>
</feature>
<evidence type="ECO:0000256" key="1">
    <source>
        <dbReference type="SAM" id="MobiDB-lite"/>
    </source>
</evidence>
<dbReference type="EMBL" id="JBBNAG010000002">
    <property type="protein sequence ID" value="KAK9159367.1"/>
    <property type="molecule type" value="Genomic_DNA"/>
</dbReference>
<sequence length="318" mass="34746">MTTRRTSARRTIAQVSAATADGGGAVEVTTRSQEARWACDMAMAMRTPASIDKNGRPPTRERLRRRRRDAKREGRQRQAPATAARQRLRHGERRRDGAMSTDRMHDFDEIATTRWSGSTGKRVMVTVYLRYELLSGRRRYLPIECTLGALIRDVALAYIDGRRQMVCSLLGGLGGAQLVAEEPSLSRRSPALQRKMGVWPWASMALAAGAWRWSSQHAPASADERGGRRREDDREVFQLTTDGGGAAGADSKDRSSDGGACAADWPAAIDRMDLATDARTTPAATRRDAGEDGSSSAATAALLAAMIATRRRDDAMAR</sequence>
<gene>
    <name evidence="2" type="ORF">Scep_005941</name>
</gene>
<evidence type="ECO:0000313" key="3">
    <source>
        <dbReference type="Proteomes" id="UP001419268"/>
    </source>
</evidence>
<evidence type="ECO:0000313" key="2">
    <source>
        <dbReference type="EMBL" id="KAK9159367.1"/>
    </source>
</evidence>
<keyword evidence="3" id="KW-1185">Reference proteome</keyword>
<feature type="region of interest" description="Disordered" evidence="1">
    <location>
        <begin position="45"/>
        <end position="100"/>
    </location>
</feature>
<organism evidence="2 3">
    <name type="scientific">Stephania cephalantha</name>
    <dbReference type="NCBI Taxonomy" id="152367"/>
    <lineage>
        <taxon>Eukaryota</taxon>
        <taxon>Viridiplantae</taxon>
        <taxon>Streptophyta</taxon>
        <taxon>Embryophyta</taxon>
        <taxon>Tracheophyta</taxon>
        <taxon>Spermatophyta</taxon>
        <taxon>Magnoliopsida</taxon>
        <taxon>Ranunculales</taxon>
        <taxon>Menispermaceae</taxon>
        <taxon>Menispermoideae</taxon>
        <taxon>Cissampelideae</taxon>
        <taxon>Stephania</taxon>
    </lineage>
</organism>
<reference evidence="2 3" key="1">
    <citation type="submission" date="2024-01" db="EMBL/GenBank/DDBJ databases">
        <title>Genome assemblies of Stephania.</title>
        <authorList>
            <person name="Yang L."/>
        </authorList>
    </citation>
    <scope>NUCLEOTIDE SEQUENCE [LARGE SCALE GENOMIC DNA]</scope>
    <source>
        <strain evidence="2">JXDWG</strain>
        <tissue evidence="2">Leaf</tissue>
    </source>
</reference>
<protein>
    <submittedName>
        <fullName evidence="2">Uncharacterized protein</fullName>
    </submittedName>
</protein>
<dbReference type="AlphaFoldDB" id="A0AAP0PWW1"/>
<dbReference type="Proteomes" id="UP001419268">
    <property type="component" value="Unassembled WGS sequence"/>
</dbReference>
<accession>A0AAP0PWW1</accession>
<comment type="caution">
    <text evidence="2">The sequence shown here is derived from an EMBL/GenBank/DDBJ whole genome shotgun (WGS) entry which is preliminary data.</text>
</comment>